<feature type="region of interest" description="Disordered" evidence="1">
    <location>
        <begin position="1"/>
        <end position="113"/>
    </location>
</feature>
<proteinExistence type="predicted"/>
<dbReference type="CDD" id="cd22343">
    <property type="entry name" value="PDDEXK_lambda_exonuclease-like"/>
    <property type="match status" value="1"/>
</dbReference>
<organism evidence="3 4">
    <name type="scientific">Ranitomeya imitator</name>
    <name type="common">mimic poison frog</name>
    <dbReference type="NCBI Taxonomy" id="111125"/>
    <lineage>
        <taxon>Eukaryota</taxon>
        <taxon>Metazoa</taxon>
        <taxon>Chordata</taxon>
        <taxon>Craniata</taxon>
        <taxon>Vertebrata</taxon>
        <taxon>Euteleostomi</taxon>
        <taxon>Amphibia</taxon>
        <taxon>Batrachia</taxon>
        <taxon>Anura</taxon>
        <taxon>Neobatrachia</taxon>
        <taxon>Hyloidea</taxon>
        <taxon>Dendrobatidae</taxon>
        <taxon>Dendrobatinae</taxon>
        <taxon>Ranitomeya</taxon>
    </lineage>
</organism>
<evidence type="ECO:0000259" key="2">
    <source>
        <dbReference type="Pfam" id="PF09588"/>
    </source>
</evidence>
<dbReference type="InterPro" id="IPR011604">
    <property type="entry name" value="PDDEXK-like_dom_sf"/>
</dbReference>
<dbReference type="InterPro" id="IPR051703">
    <property type="entry name" value="NF-kappa-B_Signaling_Reg"/>
</dbReference>
<dbReference type="InterPro" id="IPR019080">
    <property type="entry name" value="YqaJ_viral_recombinase"/>
</dbReference>
<keyword evidence="4" id="KW-1185">Reference proteome</keyword>
<evidence type="ECO:0000313" key="3">
    <source>
        <dbReference type="EMBL" id="CAJ0945190.1"/>
    </source>
</evidence>
<dbReference type="PANTHER" id="PTHR46609:SF8">
    <property type="entry name" value="YQAJ VIRAL RECOMBINASE DOMAIN-CONTAINING PROTEIN"/>
    <property type="match status" value="1"/>
</dbReference>
<reference evidence="3" key="1">
    <citation type="submission" date="2023-07" db="EMBL/GenBank/DDBJ databases">
        <authorList>
            <person name="Stuckert A."/>
        </authorList>
    </citation>
    <scope>NUCLEOTIDE SEQUENCE</scope>
</reference>
<dbReference type="Pfam" id="PF09588">
    <property type="entry name" value="YqaJ"/>
    <property type="match status" value="1"/>
</dbReference>
<dbReference type="PANTHER" id="PTHR46609">
    <property type="entry name" value="EXONUCLEASE, PHAGE-TYPE/RECB, C-TERMINAL DOMAIN-CONTAINING PROTEIN"/>
    <property type="match status" value="1"/>
</dbReference>
<dbReference type="SUPFAM" id="SSF52980">
    <property type="entry name" value="Restriction endonuclease-like"/>
    <property type="match status" value="1"/>
</dbReference>
<protein>
    <recommendedName>
        <fullName evidence="2">YqaJ viral recombinase domain-containing protein</fullName>
    </recommendedName>
</protein>
<gene>
    <name evidence="3" type="ORF">RIMI_LOCUS10769625</name>
</gene>
<evidence type="ECO:0000313" key="4">
    <source>
        <dbReference type="Proteomes" id="UP001176940"/>
    </source>
</evidence>
<evidence type="ECO:0000256" key="1">
    <source>
        <dbReference type="SAM" id="MobiDB-lite"/>
    </source>
</evidence>
<dbReference type="Gene3D" id="3.90.320.10">
    <property type="match status" value="1"/>
</dbReference>
<sequence length="442" mass="50171">MGPPEGKHSQKAVPGRSPIPAVDRPHSNLSTRRTHQGKALEKPGSSGKVQEPHNASEPPKVLNGKSVHPTTKSTESQESSNVERRATTAKYTPTSKESGALPPVRDVPTRQGRSRSVDFLQDHLTQGDIYKIEIETRGQRDNQEWHYWRMKKKAVTAYESLASINKGREVTVEACGLFIHPTKNWLAASPDGIVKDKRTGETLNVLEVKCPYKHREHTIREACKDRNFCLTLNGDSYALKRQHAYFTQVQCQMAVSGINDADFVVYTKMETAVVPVKFDLHFWKDTEPKLERFYTEAVLPNIKQGDTRKEDKDYRSLCLLVQLCSQFGLADFLRGLIQTFMLHKKSRSQTWHKTKVISNGNFLALRNTKGLSAVYPPDFCTTQLMVPTPFIRQETYLLNLTGHTCEVKTISSDYLLKLIKRMPRVCKAVIKAKGVYFEEPRI</sequence>
<name>A0ABN9LLR7_9NEOB</name>
<feature type="compositionally biased region" description="Polar residues" evidence="1">
    <location>
        <begin position="68"/>
        <end position="80"/>
    </location>
</feature>
<dbReference type="InterPro" id="IPR011335">
    <property type="entry name" value="Restrct_endonuc-II-like"/>
</dbReference>
<feature type="domain" description="YqaJ viral recombinase" evidence="2">
    <location>
        <begin position="144"/>
        <end position="258"/>
    </location>
</feature>
<dbReference type="Proteomes" id="UP001176940">
    <property type="component" value="Unassembled WGS sequence"/>
</dbReference>
<accession>A0ABN9LLR7</accession>
<dbReference type="EMBL" id="CAUEEQ010023611">
    <property type="protein sequence ID" value="CAJ0945190.1"/>
    <property type="molecule type" value="Genomic_DNA"/>
</dbReference>
<comment type="caution">
    <text evidence="3">The sequence shown here is derived from an EMBL/GenBank/DDBJ whole genome shotgun (WGS) entry which is preliminary data.</text>
</comment>